<dbReference type="InterPro" id="IPR046542">
    <property type="entry name" value="DUF6801"/>
</dbReference>
<dbReference type="PRINTS" id="PR01217">
    <property type="entry name" value="PRICHEXTENSN"/>
</dbReference>
<proteinExistence type="predicted"/>
<evidence type="ECO:0000313" key="5">
    <source>
        <dbReference type="Proteomes" id="UP001239397"/>
    </source>
</evidence>
<keyword evidence="5" id="KW-1185">Reference proteome</keyword>
<keyword evidence="2" id="KW-0732">Signal</keyword>
<feature type="domain" description="DUF6801" evidence="3">
    <location>
        <begin position="44"/>
        <end position="199"/>
    </location>
</feature>
<feature type="signal peptide" evidence="2">
    <location>
        <begin position="1"/>
        <end position="36"/>
    </location>
</feature>
<feature type="region of interest" description="Disordered" evidence="1">
    <location>
        <begin position="200"/>
        <end position="350"/>
    </location>
</feature>
<evidence type="ECO:0000256" key="2">
    <source>
        <dbReference type="SAM" id="SignalP"/>
    </source>
</evidence>
<gene>
    <name evidence="4" type="ORF">QRX60_21490</name>
</gene>
<dbReference type="RefSeq" id="WP_286002551.1">
    <property type="nucleotide sequence ID" value="NZ_CP127295.1"/>
</dbReference>
<accession>A0A9Y2JX42</accession>
<evidence type="ECO:0000313" key="4">
    <source>
        <dbReference type="EMBL" id="WIY06290.1"/>
    </source>
</evidence>
<evidence type="ECO:0000259" key="3">
    <source>
        <dbReference type="Pfam" id="PF20611"/>
    </source>
</evidence>
<reference evidence="4 5" key="1">
    <citation type="submission" date="2023-06" db="EMBL/GenBank/DDBJ databases">
        <authorList>
            <person name="Oyuntsetseg B."/>
            <person name="Kim S.B."/>
        </authorList>
    </citation>
    <scope>NUCLEOTIDE SEQUENCE [LARGE SCALE GENOMIC DNA]</scope>
    <source>
        <strain evidence="4 5">4-36</strain>
    </source>
</reference>
<feature type="compositionally biased region" description="Low complexity" evidence="1">
    <location>
        <begin position="209"/>
        <end position="346"/>
    </location>
</feature>
<organism evidence="4 5">
    <name type="scientific">Amycolatopsis mongoliensis</name>
    <dbReference type="NCBI Taxonomy" id="715475"/>
    <lineage>
        <taxon>Bacteria</taxon>
        <taxon>Bacillati</taxon>
        <taxon>Actinomycetota</taxon>
        <taxon>Actinomycetes</taxon>
        <taxon>Pseudonocardiales</taxon>
        <taxon>Pseudonocardiaceae</taxon>
        <taxon>Amycolatopsis</taxon>
    </lineage>
</organism>
<dbReference type="EMBL" id="CP127295">
    <property type="protein sequence ID" value="WIY06290.1"/>
    <property type="molecule type" value="Genomic_DNA"/>
</dbReference>
<dbReference type="AlphaFoldDB" id="A0A9Y2JX42"/>
<sequence length="515" mass="52311">MKFSWKSRKPAFGLAVATVAGVAATVALVGAGPSQAAPVSLTLNYNCPFPLIGDQVLTVKIDTNLPDDAVAGASSTPITFDVDVTVPETATEGLALVGATSLDGSAKAAAQLKYPVDKTLNLNLPLTIASTPVPASGAFHVKSSGKAPAVTFPSPGTASVTVGNFSTTMTPRTADGQPTDLGTFTSDCVAVPGQNQQLGTFEIKPAGGTTTPTTPTSPTTPTTPTTEPTTPTTEPTTPTTEPTTPTTPTTEPTTPTTEPTTPTTEPTTPTTEPTTPTTEPTTPTTEPTTPTTEPTAPTTEPTTPTTEPTTPTTEPTTPTTEPTTPTTEPTTPTTQPTTPTTQPTTPGGIDVKYSVKGKSALKQLHATLPLGPGTLDAELDAASGKFGARLALPKSDVDFRVLGFIPASATVKLNQVGAINGTLAGGAVKANAQMDVQLTKVRVFGFPILSSNSCHTVKPADVPLASAPGFDPLKGGKLSATYGIPQFTGCGFLTGLITGITSGPGNKLEVTLTRK</sequence>
<protein>
    <submittedName>
        <fullName evidence="4">5'-nucleotidase</fullName>
    </submittedName>
</protein>
<feature type="chain" id="PRO_5040922164" evidence="2">
    <location>
        <begin position="37"/>
        <end position="515"/>
    </location>
</feature>
<dbReference type="Pfam" id="PF20611">
    <property type="entry name" value="DUF6801"/>
    <property type="match status" value="1"/>
</dbReference>
<dbReference type="Proteomes" id="UP001239397">
    <property type="component" value="Chromosome"/>
</dbReference>
<evidence type="ECO:0000256" key="1">
    <source>
        <dbReference type="SAM" id="MobiDB-lite"/>
    </source>
</evidence>
<dbReference type="KEGG" id="amog:QRX60_21490"/>
<name>A0A9Y2JX42_9PSEU</name>